<dbReference type="AlphaFoldDB" id="A0AAW2XJ86"/>
<name>A0AAW2XJ86_9LAMI</name>
<organism evidence="1">
    <name type="scientific">Sesamum latifolium</name>
    <dbReference type="NCBI Taxonomy" id="2727402"/>
    <lineage>
        <taxon>Eukaryota</taxon>
        <taxon>Viridiplantae</taxon>
        <taxon>Streptophyta</taxon>
        <taxon>Embryophyta</taxon>
        <taxon>Tracheophyta</taxon>
        <taxon>Spermatophyta</taxon>
        <taxon>Magnoliopsida</taxon>
        <taxon>eudicotyledons</taxon>
        <taxon>Gunneridae</taxon>
        <taxon>Pentapetalae</taxon>
        <taxon>asterids</taxon>
        <taxon>lamiids</taxon>
        <taxon>Lamiales</taxon>
        <taxon>Pedaliaceae</taxon>
        <taxon>Sesamum</taxon>
    </lineage>
</organism>
<dbReference type="EMBL" id="JACGWN010000004">
    <property type="protein sequence ID" value="KAL0453755.1"/>
    <property type="molecule type" value="Genomic_DNA"/>
</dbReference>
<dbReference type="InterPro" id="IPR036397">
    <property type="entry name" value="RNaseH_sf"/>
</dbReference>
<dbReference type="Gene3D" id="3.30.420.10">
    <property type="entry name" value="Ribonuclease H-like superfamily/Ribonuclease H"/>
    <property type="match status" value="1"/>
</dbReference>
<sequence length="128" mass="14910">MQIEGAYETRERTMMQYLAKVKEMKEKFDRCVVQQILRSENERANALSKFGAMALGVKNRKVTIMIKECPAIEEAIKVQALEEGRSWKDELIKYLKWGIVPSDPIQTKRVKFQAARFMMVGNDSIREH</sequence>
<evidence type="ECO:0000313" key="1">
    <source>
        <dbReference type="EMBL" id="KAL0453755.1"/>
    </source>
</evidence>
<comment type="caution">
    <text evidence="1">The sequence shown here is derived from an EMBL/GenBank/DDBJ whole genome shotgun (WGS) entry which is preliminary data.</text>
</comment>
<reference evidence="1" key="2">
    <citation type="journal article" date="2024" name="Plant">
        <title>Genomic evolution and insights into agronomic trait innovations of Sesamum species.</title>
        <authorList>
            <person name="Miao H."/>
            <person name="Wang L."/>
            <person name="Qu L."/>
            <person name="Liu H."/>
            <person name="Sun Y."/>
            <person name="Le M."/>
            <person name="Wang Q."/>
            <person name="Wei S."/>
            <person name="Zheng Y."/>
            <person name="Lin W."/>
            <person name="Duan Y."/>
            <person name="Cao H."/>
            <person name="Xiong S."/>
            <person name="Wang X."/>
            <person name="Wei L."/>
            <person name="Li C."/>
            <person name="Ma Q."/>
            <person name="Ju M."/>
            <person name="Zhao R."/>
            <person name="Li G."/>
            <person name="Mu C."/>
            <person name="Tian Q."/>
            <person name="Mei H."/>
            <person name="Zhang T."/>
            <person name="Gao T."/>
            <person name="Zhang H."/>
        </authorList>
    </citation>
    <scope>NUCLEOTIDE SEQUENCE</scope>
    <source>
        <strain evidence="1">KEN1</strain>
    </source>
</reference>
<reference evidence="1" key="1">
    <citation type="submission" date="2020-06" db="EMBL/GenBank/DDBJ databases">
        <authorList>
            <person name="Li T."/>
            <person name="Hu X."/>
            <person name="Zhang T."/>
            <person name="Song X."/>
            <person name="Zhang H."/>
            <person name="Dai N."/>
            <person name="Sheng W."/>
            <person name="Hou X."/>
            <person name="Wei L."/>
        </authorList>
    </citation>
    <scope>NUCLEOTIDE SEQUENCE</scope>
    <source>
        <strain evidence="1">KEN1</strain>
        <tissue evidence="1">Leaf</tissue>
    </source>
</reference>
<dbReference type="PANTHER" id="PTHR48475:SF2">
    <property type="entry name" value="RIBONUCLEASE H"/>
    <property type="match status" value="1"/>
</dbReference>
<dbReference type="PANTHER" id="PTHR48475">
    <property type="entry name" value="RIBONUCLEASE H"/>
    <property type="match status" value="1"/>
</dbReference>
<protein>
    <recommendedName>
        <fullName evidence="2">RNase H type-1 domain-containing protein</fullName>
    </recommendedName>
</protein>
<gene>
    <name evidence="1" type="ORF">Slati_1353600</name>
</gene>
<dbReference type="GO" id="GO:0003676">
    <property type="term" value="F:nucleic acid binding"/>
    <property type="evidence" value="ECO:0007669"/>
    <property type="project" value="InterPro"/>
</dbReference>
<proteinExistence type="predicted"/>
<accession>A0AAW2XJ86</accession>
<evidence type="ECO:0008006" key="2">
    <source>
        <dbReference type="Google" id="ProtNLM"/>
    </source>
</evidence>